<dbReference type="InterPro" id="IPR008972">
    <property type="entry name" value="Cupredoxin"/>
</dbReference>
<dbReference type="Proteomes" id="UP001501490">
    <property type="component" value="Unassembled WGS sequence"/>
</dbReference>
<reference evidence="2" key="1">
    <citation type="journal article" date="2019" name="Int. J. Syst. Evol. Microbiol.">
        <title>The Global Catalogue of Microorganisms (GCM) 10K type strain sequencing project: providing services to taxonomists for standard genome sequencing and annotation.</title>
        <authorList>
            <consortium name="The Broad Institute Genomics Platform"/>
            <consortium name="The Broad Institute Genome Sequencing Center for Infectious Disease"/>
            <person name="Wu L."/>
            <person name="Ma J."/>
        </authorList>
    </citation>
    <scope>NUCLEOTIDE SEQUENCE [LARGE SCALE GENOMIC DNA]</scope>
    <source>
        <strain evidence="2">JCM 16929</strain>
    </source>
</reference>
<gene>
    <name evidence="1" type="ORF">GCM10022236_25160</name>
</gene>
<keyword evidence="2" id="KW-1185">Reference proteome</keyword>
<comment type="caution">
    <text evidence="1">The sequence shown here is derived from an EMBL/GenBank/DDBJ whole genome shotgun (WGS) entry which is preliminary data.</text>
</comment>
<organism evidence="1 2">
    <name type="scientific">Microlunatus ginsengisoli</name>
    <dbReference type="NCBI Taxonomy" id="363863"/>
    <lineage>
        <taxon>Bacteria</taxon>
        <taxon>Bacillati</taxon>
        <taxon>Actinomycetota</taxon>
        <taxon>Actinomycetes</taxon>
        <taxon>Propionibacteriales</taxon>
        <taxon>Propionibacteriaceae</taxon>
        <taxon>Microlunatus</taxon>
    </lineage>
</organism>
<dbReference type="SUPFAM" id="SSF49503">
    <property type="entry name" value="Cupredoxins"/>
    <property type="match status" value="1"/>
</dbReference>
<protein>
    <recommendedName>
        <fullName evidence="3">EfeO-type cupredoxin-like domain-containing protein</fullName>
    </recommendedName>
</protein>
<dbReference type="EMBL" id="BAABAB010000016">
    <property type="protein sequence ID" value="GAA3621739.1"/>
    <property type="molecule type" value="Genomic_DNA"/>
</dbReference>
<accession>A0ABP6ZZG9</accession>
<dbReference type="RefSeq" id="WP_344804959.1">
    <property type="nucleotide sequence ID" value="NZ_BAABAB010000016.1"/>
</dbReference>
<evidence type="ECO:0000313" key="1">
    <source>
        <dbReference type="EMBL" id="GAA3621739.1"/>
    </source>
</evidence>
<evidence type="ECO:0000313" key="2">
    <source>
        <dbReference type="Proteomes" id="UP001501490"/>
    </source>
</evidence>
<name>A0ABP6ZZG9_9ACTN</name>
<dbReference type="Gene3D" id="2.60.40.420">
    <property type="entry name" value="Cupredoxins - blue copper proteins"/>
    <property type="match status" value="1"/>
</dbReference>
<proteinExistence type="predicted"/>
<sequence length="76" mass="8064">MTPNAEKIDVAQGTTVTLNVTSDQDDEIHAHTAGDGYELEVKAGEPATGSFVAADTGSFEIESHHLEKVIAILNVR</sequence>
<evidence type="ECO:0008006" key="3">
    <source>
        <dbReference type="Google" id="ProtNLM"/>
    </source>
</evidence>